<comment type="cofactor">
    <cofactor evidence="2">
        <name>Mg(2+)</name>
        <dbReference type="ChEBI" id="CHEBI:18420"/>
    </cofactor>
</comment>
<comment type="caution">
    <text evidence="3">The sequence shown here is derived from an EMBL/GenBank/DDBJ whole genome shotgun (WGS) entry which is preliminary data.</text>
</comment>
<evidence type="ECO:0000313" key="3">
    <source>
        <dbReference type="EMBL" id="HIU53999.1"/>
    </source>
</evidence>
<dbReference type="InterPro" id="IPR022337">
    <property type="entry name" value="Inositol_monophosphatase_SuhB"/>
</dbReference>
<name>A0A9D1M5E8_9PROT</name>
<feature type="binding site" evidence="2">
    <location>
        <position position="70"/>
    </location>
    <ligand>
        <name>Mg(2+)</name>
        <dbReference type="ChEBI" id="CHEBI:18420"/>
        <label>1</label>
        <note>catalytic</note>
    </ligand>
</feature>
<feature type="binding site" evidence="2">
    <location>
        <position position="213"/>
    </location>
    <ligand>
        <name>Mg(2+)</name>
        <dbReference type="ChEBI" id="CHEBI:18420"/>
        <label>1</label>
        <note>catalytic</note>
    </ligand>
</feature>
<comment type="similarity">
    <text evidence="1">Belongs to the inositol monophosphatase superfamily.</text>
</comment>
<reference evidence="3" key="2">
    <citation type="journal article" date="2021" name="PeerJ">
        <title>Extensive microbial diversity within the chicken gut microbiome revealed by metagenomics and culture.</title>
        <authorList>
            <person name="Gilroy R."/>
            <person name="Ravi A."/>
            <person name="Getino M."/>
            <person name="Pursley I."/>
            <person name="Horton D.L."/>
            <person name="Alikhan N.F."/>
            <person name="Baker D."/>
            <person name="Gharbi K."/>
            <person name="Hall N."/>
            <person name="Watson M."/>
            <person name="Adriaenssens E.M."/>
            <person name="Foster-Nyarko E."/>
            <person name="Jarju S."/>
            <person name="Secka A."/>
            <person name="Antonio M."/>
            <person name="Oren A."/>
            <person name="Chaudhuri R.R."/>
            <person name="La Ragione R."/>
            <person name="Hildebrand F."/>
            <person name="Pallen M.J."/>
        </authorList>
    </citation>
    <scope>NUCLEOTIDE SEQUENCE</scope>
    <source>
        <strain evidence="3">ChiW3-316</strain>
    </source>
</reference>
<dbReference type="AlphaFoldDB" id="A0A9D1M5E8"/>
<dbReference type="SUPFAM" id="SSF56655">
    <property type="entry name" value="Carbohydrate phosphatase"/>
    <property type="match status" value="1"/>
</dbReference>
<dbReference type="PANTHER" id="PTHR20854">
    <property type="entry name" value="INOSITOL MONOPHOSPHATASE"/>
    <property type="match status" value="1"/>
</dbReference>
<keyword evidence="2" id="KW-0479">Metal-binding</keyword>
<dbReference type="GO" id="GO:0008934">
    <property type="term" value="F:inositol monophosphate 1-phosphatase activity"/>
    <property type="evidence" value="ECO:0007669"/>
    <property type="project" value="InterPro"/>
</dbReference>
<feature type="binding site" evidence="2">
    <location>
        <position position="86"/>
    </location>
    <ligand>
        <name>Mg(2+)</name>
        <dbReference type="ChEBI" id="CHEBI:18420"/>
        <label>1</label>
        <note>catalytic</note>
    </ligand>
</feature>
<evidence type="ECO:0000313" key="4">
    <source>
        <dbReference type="Proteomes" id="UP000824107"/>
    </source>
</evidence>
<feature type="binding site" evidence="2">
    <location>
        <position position="85"/>
    </location>
    <ligand>
        <name>Mg(2+)</name>
        <dbReference type="ChEBI" id="CHEBI:18420"/>
        <label>1</label>
        <note>catalytic</note>
    </ligand>
</feature>
<proteinExistence type="inferred from homology"/>
<dbReference type="GO" id="GO:0046872">
    <property type="term" value="F:metal ion binding"/>
    <property type="evidence" value="ECO:0007669"/>
    <property type="project" value="UniProtKB-KW"/>
</dbReference>
<organism evidence="3 4">
    <name type="scientific">Candidatus Scatocola faecipullorum</name>
    <dbReference type="NCBI Taxonomy" id="2840917"/>
    <lineage>
        <taxon>Bacteria</taxon>
        <taxon>Pseudomonadati</taxon>
        <taxon>Pseudomonadota</taxon>
        <taxon>Alphaproteobacteria</taxon>
        <taxon>Rhodospirillales</taxon>
        <taxon>Rhodospirillaceae</taxon>
        <taxon>Rhodospirillaceae incertae sedis</taxon>
        <taxon>Candidatus Scatocola</taxon>
    </lineage>
</organism>
<protein>
    <submittedName>
        <fullName evidence="3">Inositol monophosphatase</fullName>
    </submittedName>
</protein>
<dbReference type="PRINTS" id="PR01959">
    <property type="entry name" value="SBIMPHPHTASE"/>
</dbReference>
<dbReference type="Gene3D" id="3.30.540.10">
    <property type="entry name" value="Fructose-1,6-Bisphosphatase, subunit A, domain 1"/>
    <property type="match status" value="1"/>
</dbReference>
<dbReference type="Gene3D" id="3.40.190.80">
    <property type="match status" value="1"/>
</dbReference>
<dbReference type="InterPro" id="IPR000760">
    <property type="entry name" value="Inositol_monophosphatase-like"/>
</dbReference>
<evidence type="ECO:0000256" key="2">
    <source>
        <dbReference type="PIRSR" id="PIRSR600760-2"/>
    </source>
</evidence>
<dbReference type="EMBL" id="DVNC01000053">
    <property type="protein sequence ID" value="HIU53999.1"/>
    <property type="molecule type" value="Genomic_DNA"/>
</dbReference>
<accession>A0A9D1M5E8</accession>
<keyword evidence="2" id="KW-0460">Magnesium</keyword>
<dbReference type="GO" id="GO:0006020">
    <property type="term" value="P:inositol metabolic process"/>
    <property type="evidence" value="ECO:0007669"/>
    <property type="project" value="TreeGrafter"/>
</dbReference>
<dbReference type="PANTHER" id="PTHR20854:SF4">
    <property type="entry name" value="INOSITOL-1-MONOPHOSPHATASE-RELATED"/>
    <property type="match status" value="1"/>
</dbReference>
<dbReference type="GO" id="GO:0007165">
    <property type="term" value="P:signal transduction"/>
    <property type="evidence" value="ECO:0007669"/>
    <property type="project" value="TreeGrafter"/>
</dbReference>
<dbReference type="PRINTS" id="PR00377">
    <property type="entry name" value="IMPHPHTASES"/>
</dbReference>
<reference evidence="3" key="1">
    <citation type="submission" date="2020-10" db="EMBL/GenBank/DDBJ databases">
        <authorList>
            <person name="Gilroy R."/>
        </authorList>
    </citation>
    <scope>NUCLEOTIDE SEQUENCE</scope>
    <source>
        <strain evidence="3">ChiW3-316</strain>
    </source>
</reference>
<evidence type="ECO:0000256" key="1">
    <source>
        <dbReference type="ARBA" id="ARBA00009759"/>
    </source>
</evidence>
<gene>
    <name evidence="3" type="ORF">IAD20_07980</name>
</gene>
<dbReference type="Proteomes" id="UP000824107">
    <property type="component" value="Unassembled WGS sequence"/>
</dbReference>
<dbReference type="Pfam" id="PF00459">
    <property type="entry name" value="Inositol_P"/>
    <property type="match status" value="1"/>
</dbReference>
<sequence length="267" mass="29198">MSYLSPSLTLLINAVKKASGSLNRDFSEIEQLQSSVKGYKEFVVASYTKVSKALQVELGKIHPDYALVSEAEKLGARNCYIVSPIDGLSNFAHGIPHFAVSVAVYENNTVTASVVYNPATDCLYFAEKGKGAYKEGFRNHERLRVSSRRDLKEALVATLVNYNENVSEYDVIQKRLVAATDNLRISGSCALDLAYVASGKYDAAVSRGNKLSDFAAGLLLVKEAGGYIYDIDQKDKRTENLSLVLNSGNIFAVNNELGKKLGELFSE</sequence>